<dbReference type="InterPro" id="IPR015615">
    <property type="entry name" value="TGF-beta-rel"/>
</dbReference>
<reference evidence="8 9" key="1">
    <citation type="submission" date="2019-01" db="EMBL/GenBank/DDBJ databases">
        <title>A draft genome assembly of the solar-powered sea slug Elysia chlorotica.</title>
        <authorList>
            <person name="Cai H."/>
            <person name="Li Q."/>
            <person name="Fang X."/>
            <person name="Li J."/>
            <person name="Curtis N.E."/>
            <person name="Altenburger A."/>
            <person name="Shibata T."/>
            <person name="Feng M."/>
            <person name="Maeda T."/>
            <person name="Schwartz J.A."/>
            <person name="Shigenobu S."/>
            <person name="Lundholm N."/>
            <person name="Nishiyama T."/>
            <person name="Yang H."/>
            <person name="Hasebe M."/>
            <person name="Li S."/>
            <person name="Pierce S.K."/>
            <person name="Wang J."/>
        </authorList>
    </citation>
    <scope>NUCLEOTIDE SEQUENCE [LARGE SCALE GENOMIC DNA]</scope>
    <source>
        <strain evidence="8">EC2010</strain>
        <tissue evidence="8">Whole organism of an adult</tissue>
    </source>
</reference>
<dbReference type="InterPro" id="IPR001839">
    <property type="entry name" value="TGF-b_C"/>
</dbReference>
<keyword evidence="3" id="KW-0964">Secreted</keyword>
<dbReference type="GO" id="GO:0008083">
    <property type="term" value="F:growth factor activity"/>
    <property type="evidence" value="ECO:0007669"/>
    <property type="project" value="UniProtKB-KW"/>
</dbReference>
<organism evidence="8 9">
    <name type="scientific">Elysia chlorotica</name>
    <name type="common">Eastern emerald elysia</name>
    <name type="synonym">Sea slug</name>
    <dbReference type="NCBI Taxonomy" id="188477"/>
    <lineage>
        <taxon>Eukaryota</taxon>
        <taxon>Metazoa</taxon>
        <taxon>Spiralia</taxon>
        <taxon>Lophotrochozoa</taxon>
        <taxon>Mollusca</taxon>
        <taxon>Gastropoda</taxon>
        <taxon>Heterobranchia</taxon>
        <taxon>Euthyneura</taxon>
        <taxon>Panpulmonata</taxon>
        <taxon>Sacoglossa</taxon>
        <taxon>Placobranchoidea</taxon>
        <taxon>Plakobranchidae</taxon>
        <taxon>Elysia</taxon>
    </lineage>
</organism>
<dbReference type="AlphaFoldDB" id="A0A433TNJ0"/>
<dbReference type="PANTHER" id="PTHR11848:SF119">
    <property type="entry name" value="TGF-BETA FAMILY PROFILE DOMAIN-CONTAINING PROTEIN"/>
    <property type="match status" value="1"/>
</dbReference>
<proteinExistence type="inferred from homology"/>
<keyword evidence="6" id="KW-0472">Membrane</keyword>
<keyword evidence="4" id="KW-0339">Growth factor</keyword>
<name>A0A433TNJ0_ELYCH</name>
<feature type="compositionally biased region" description="Polar residues" evidence="5">
    <location>
        <begin position="328"/>
        <end position="337"/>
    </location>
</feature>
<comment type="subcellular location">
    <subcellularLocation>
        <location evidence="1">Secreted</location>
    </subcellularLocation>
</comment>
<evidence type="ECO:0000256" key="2">
    <source>
        <dbReference type="ARBA" id="ARBA00006656"/>
    </source>
</evidence>
<feature type="region of interest" description="Disordered" evidence="5">
    <location>
        <begin position="301"/>
        <end position="349"/>
    </location>
</feature>
<feature type="transmembrane region" description="Helical" evidence="6">
    <location>
        <begin position="17"/>
        <end position="36"/>
    </location>
</feature>
<evidence type="ECO:0000259" key="7">
    <source>
        <dbReference type="PROSITE" id="PS51362"/>
    </source>
</evidence>
<dbReference type="GO" id="GO:0005125">
    <property type="term" value="F:cytokine activity"/>
    <property type="evidence" value="ECO:0007669"/>
    <property type="project" value="TreeGrafter"/>
</dbReference>
<protein>
    <recommendedName>
        <fullName evidence="7">TGF-beta family profile domain-containing protein</fullName>
    </recommendedName>
</protein>
<dbReference type="OrthoDB" id="5987191at2759"/>
<accession>A0A433TNJ0</accession>
<feature type="domain" description="TGF-beta family profile" evidence="7">
    <location>
        <begin position="491"/>
        <end position="627"/>
    </location>
</feature>
<dbReference type="SMART" id="SM00204">
    <property type="entry name" value="TGFB"/>
    <property type="match status" value="1"/>
</dbReference>
<dbReference type="Gene3D" id="2.10.90.10">
    <property type="entry name" value="Cystine-knot cytokines"/>
    <property type="match status" value="1"/>
</dbReference>
<dbReference type="GO" id="GO:0005615">
    <property type="term" value="C:extracellular space"/>
    <property type="evidence" value="ECO:0007669"/>
    <property type="project" value="TreeGrafter"/>
</dbReference>
<sequence>MARECLKESVRFCKGSWLKLTIIALLSAVLVSVFIVSRDRFLGDGDGDTRDVNIEKQFGNDFEQQDAAVPSQTVLSGSRGGLGKNFVKEPEGGDTGWELDVDAAESHERGVREVRDLPLMLLKHKLKHRERCLLNFCNLESEATRRVQGRKSFLYMRKLYLAMAVQTERADLMEDSSSADWAIRAYAPALRTRHSVMFKRAQDARCNVTRVELLIGFRCKDRAHEHADIIAVANGHSLRPSVGTFHIRKAAVFDLTAMAATPDLNITIKNRKCISATQVCHSMLFEFCNINDTVRNLFQENESKRSPDHQPSPGIPSLDIAKDAGDTTDPTQDQGKSPQKGEKNPSCVGCEPITQVETRTNNGDGQSEEIDRAEILRLSKMAQETVMREDPLLAERFRSGIKPIVIPALEKFRVAPAMSFPLPLHLPVSSASELLSSSSMSATPPTTLSSPPSSPSFFPASLSSSSPFLSSLPSASISLKPDEAGADDTRRVARSAPCEWPCPSTTRTPVRTCGRREMKIDLLTDLQYPVLMPDRPVDVGMCQGTCIHACHMGQVGDSVTAHAVLLNLLAGTQGAVTRWGPGIRMSSCVPKRMKTMSVLRVDSNDNASFRTEIVNWSNMIIDSCRCA</sequence>
<keyword evidence="9" id="KW-1185">Reference proteome</keyword>
<dbReference type="PROSITE" id="PS51362">
    <property type="entry name" value="TGF_BETA_2"/>
    <property type="match status" value="1"/>
</dbReference>
<evidence type="ECO:0000313" key="8">
    <source>
        <dbReference type="EMBL" id="RUS83152.1"/>
    </source>
</evidence>
<dbReference type="Proteomes" id="UP000271974">
    <property type="component" value="Unassembled WGS sequence"/>
</dbReference>
<evidence type="ECO:0000256" key="1">
    <source>
        <dbReference type="ARBA" id="ARBA00004613"/>
    </source>
</evidence>
<dbReference type="InterPro" id="IPR029034">
    <property type="entry name" value="Cystine-knot_cytokine"/>
</dbReference>
<gene>
    <name evidence="8" type="ORF">EGW08_009099</name>
</gene>
<keyword evidence="6" id="KW-0812">Transmembrane</keyword>
<evidence type="ECO:0000256" key="5">
    <source>
        <dbReference type="SAM" id="MobiDB-lite"/>
    </source>
</evidence>
<dbReference type="SUPFAM" id="SSF57501">
    <property type="entry name" value="Cystine-knot cytokines"/>
    <property type="match status" value="1"/>
</dbReference>
<dbReference type="CDD" id="cd13756">
    <property type="entry name" value="TGF_beta_BMPs_GDFs"/>
    <property type="match status" value="1"/>
</dbReference>
<evidence type="ECO:0000256" key="6">
    <source>
        <dbReference type="SAM" id="Phobius"/>
    </source>
</evidence>
<feature type="region of interest" description="Disordered" evidence="5">
    <location>
        <begin position="437"/>
        <end position="456"/>
    </location>
</feature>
<comment type="caution">
    <text evidence="8">The sequence shown here is derived from an EMBL/GenBank/DDBJ whole genome shotgun (WGS) entry which is preliminary data.</text>
</comment>
<evidence type="ECO:0000313" key="9">
    <source>
        <dbReference type="Proteomes" id="UP000271974"/>
    </source>
</evidence>
<dbReference type="PANTHER" id="PTHR11848">
    <property type="entry name" value="TGF-BETA FAMILY"/>
    <property type="match status" value="1"/>
</dbReference>
<dbReference type="EMBL" id="RQTK01000256">
    <property type="protein sequence ID" value="RUS83152.1"/>
    <property type="molecule type" value="Genomic_DNA"/>
</dbReference>
<keyword evidence="6" id="KW-1133">Transmembrane helix</keyword>
<evidence type="ECO:0000256" key="3">
    <source>
        <dbReference type="ARBA" id="ARBA00022525"/>
    </source>
</evidence>
<dbReference type="Pfam" id="PF00019">
    <property type="entry name" value="TGF_beta"/>
    <property type="match status" value="1"/>
</dbReference>
<comment type="similarity">
    <text evidence="2 4">Belongs to the TGF-beta family.</text>
</comment>
<evidence type="ECO:0000256" key="4">
    <source>
        <dbReference type="RuleBase" id="RU000354"/>
    </source>
</evidence>